<reference evidence="2" key="1">
    <citation type="journal article" date="2017" name="Nature">
        <title>The sunflower genome provides insights into oil metabolism, flowering and Asterid evolution.</title>
        <authorList>
            <person name="Badouin H."/>
            <person name="Gouzy J."/>
            <person name="Grassa C.J."/>
            <person name="Murat F."/>
            <person name="Staton S.E."/>
            <person name="Cottret L."/>
            <person name="Lelandais-Briere C."/>
            <person name="Owens G.L."/>
            <person name="Carrere S."/>
            <person name="Mayjonade B."/>
            <person name="Legrand L."/>
            <person name="Gill N."/>
            <person name="Kane N.C."/>
            <person name="Bowers J.E."/>
            <person name="Hubner S."/>
            <person name="Bellec A."/>
            <person name="Berard A."/>
            <person name="Berges H."/>
            <person name="Blanchet N."/>
            <person name="Boniface M.C."/>
            <person name="Brunel D."/>
            <person name="Catrice O."/>
            <person name="Chaidir N."/>
            <person name="Claudel C."/>
            <person name="Donnadieu C."/>
            <person name="Faraut T."/>
            <person name="Fievet G."/>
            <person name="Helmstetter N."/>
            <person name="King M."/>
            <person name="Knapp S.J."/>
            <person name="Lai Z."/>
            <person name="Le Paslier M.C."/>
            <person name="Lippi Y."/>
            <person name="Lorenzon L."/>
            <person name="Mandel J.R."/>
            <person name="Marage G."/>
            <person name="Marchand G."/>
            <person name="Marquand E."/>
            <person name="Bret-Mestries E."/>
            <person name="Morien E."/>
            <person name="Nambeesan S."/>
            <person name="Nguyen T."/>
            <person name="Pegot-Espagnet P."/>
            <person name="Pouilly N."/>
            <person name="Raftis F."/>
            <person name="Sallet E."/>
            <person name="Schiex T."/>
            <person name="Thomas J."/>
            <person name="Vandecasteele C."/>
            <person name="Vares D."/>
            <person name="Vear F."/>
            <person name="Vautrin S."/>
            <person name="Crespi M."/>
            <person name="Mangin B."/>
            <person name="Burke J.M."/>
            <person name="Salse J."/>
            <person name="Munos S."/>
            <person name="Vincourt P."/>
            <person name="Rieseberg L.H."/>
            <person name="Langlade N.B."/>
        </authorList>
    </citation>
    <scope>NUCLEOTIDE SEQUENCE</scope>
    <source>
        <tissue evidence="2">Leaves</tissue>
    </source>
</reference>
<protein>
    <submittedName>
        <fullName evidence="2">Uncharacterized protein</fullName>
    </submittedName>
</protein>
<comment type="caution">
    <text evidence="2">The sequence shown here is derived from an EMBL/GenBank/DDBJ whole genome shotgun (WGS) entry which is preliminary data.</text>
</comment>
<evidence type="ECO:0000256" key="1">
    <source>
        <dbReference type="SAM" id="MobiDB-lite"/>
    </source>
</evidence>
<name>A0A9K3DFQ1_HELAN</name>
<dbReference type="EMBL" id="MNCJ02000332">
    <property type="protein sequence ID" value="KAF5753814.1"/>
    <property type="molecule type" value="Genomic_DNA"/>
</dbReference>
<organism evidence="2 3">
    <name type="scientific">Helianthus annuus</name>
    <name type="common">Common sunflower</name>
    <dbReference type="NCBI Taxonomy" id="4232"/>
    <lineage>
        <taxon>Eukaryota</taxon>
        <taxon>Viridiplantae</taxon>
        <taxon>Streptophyta</taxon>
        <taxon>Embryophyta</taxon>
        <taxon>Tracheophyta</taxon>
        <taxon>Spermatophyta</taxon>
        <taxon>Magnoliopsida</taxon>
        <taxon>eudicotyledons</taxon>
        <taxon>Gunneridae</taxon>
        <taxon>Pentapetalae</taxon>
        <taxon>asterids</taxon>
        <taxon>campanulids</taxon>
        <taxon>Asterales</taxon>
        <taxon>Asteraceae</taxon>
        <taxon>Asteroideae</taxon>
        <taxon>Heliantheae alliance</taxon>
        <taxon>Heliantheae</taxon>
        <taxon>Helianthus</taxon>
    </lineage>
</organism>
<feature type="region of interest" description="Disordered" evidence="1">
    <location>
        <begin position="34"/>
        <end position="56"/>
    </location>
</feature>
<dbReference type="Proteomes" id="UP000215914">
    <property type="component" value="Unassembled WGS sequence"/>
</dbReference>
<dbReference type="Gramene" id="mRNA:HanXRQr2_Chr17g0784281">
    <property type="protein sequence ID" value="CDS:HanXRQr2_Chr17g0784281.1"/>
    <property type="gene ID" value="HanXRQr2_Chr17g0784281"/>
</dbReference>
<dbReference type="AlphaFoldDB" id="A0A9K3DFQ1"/>
<feature type="compositionally biased region" description="Basic and acidic residues" evidence="1">
    <location>
        <begin position="34"/>
        <end position="44"/>
    </location>
</feature>
<proteinExistence type="predicted"/>
<evidence type="ECO:0000313" key="2">
    <source>
        <dbReference type="EMBL" id="KAF5753814.1"/>
    </source>
</evidence>
<sequence>MIFKYRGPETCSKTCRTTVRLAVWSRYASNYDETRTDAKNEPNDATKGILSRRSLK</sequence>
<accession>A0A9K3DFQ1</accession>
<gene>
    <name evidence="2" type="ORF">HanXRQr2_Chr17g0784281</name>
</gene>
<keyword evidence="3" id="KW-1185">Reference proteome</keyword>
<evidence type="ECO:0000313" key="3">
    <source>
        <dbReference type="Proteomes" id="UP000215914"/>
    </source>
</evidence>
<reference evidence="2" key="2">
    <citation type="submission" date="2020-06" db="EMBL/GenBank/DDBJ databases">
        <title>Helianthus annuus Genome sequencing and assembly Release 2.</title>
        <authorList>
            <person name="Gouzy J."/>
            <person name="Langlade N."/>
            <person name="Munos S."/>
        </authorList>
    </citation>
    <scope>NUCLEOTIDE SEQUENCE</scope>
    <source>
        <tissue evidence="2">Leaves</tissue>
    </source>
</reference>